<feature type="compositionally biased region" description="Low complexity" evidence="1">
    <location>
        <begin position="15"/>
        <end position="24"/>
    </location>
</feature>
<evidence type="ECO:0000313" key="3">
    <source>
        <dbReference type="EMBL" id="CAE7181385.1"/>
    </source>
</evidence>
<evidence type="ECO:0000256" key="1">
    <source>
        <dbReference type="SAM" id="MobiDB-lite"/>
    </source>
</evidence>
<evidence type="ECO:0000313" key="4">
    <source>
        <dbReference type="Proteomes" id="UP000663827"/>
    </source>
</evidence>
<proteinExistence type="predicted"/>
<feature type="transmembrane region" description="Helical" evidence="2">
    <location>
        <begin position="107"/>
        <end position="131"/>
    </location>
</feature>
<organism evidence="3 4">
    <name type="scientific">Rhizoctonia solani</name>
    <dbReference type="NCBI Taxonomy" id="456999"/>
    <lineage>
        <taxon>Eukaryota</taxon>
        <taxon>Fungi</taxon>
        <taxon>Dikarya</taxon>
        <taxon>Basidiomycota</taxon>
        <taxon>Agaricomycotina</taxon>
        <taxon>Agaricomycetes</taxon>
        <taxon>Cantharellales</taxon>
        <taxon>Ceratobasidiaceae</taxon>
        <taxon>Rhizoctonia</taxon>
    </lineage>
</organism>
<accession>A0A8H3E1D6</accession>
<keyword evidence="2" id="KW-0472">Membrane</keyword>
<reference evidence="3" key="1">
    <citation type="submission" date="2021-01" db="EMBL/GenBank/DDBJ databases">
        <authorList>
            <person name="Kaushik A."/>
        </authorList>
    </citation>
    <scope>NUCLEOTIDE SEQUENCE</scope>
    <source>
        <strain evidence="3">AG5</strain>
    </source>
</reference>
<keyword evidence="2" id="KW-0812">Transmembrane</keyword>
<feature type="transmembrane region" description="Helical" evidence="2">
    <location>
        <begin position="49"/>
        <end position="75"/>
    </location>
</feature>
<gene>
    <name evidence="3" type="ORF">RDB_LOCUS117173</name>
</gene>
<evidence type="ECO:0000256" key="2">
    <source>
        <dbReference type="SAM" id="Phobius"/>
    </source>
</evidence>
<name>A0A8H3E1D6_9AGAM</name>
<dbReference type="Proteomes" id="UP000663827">
    <property type="component" value="Unassembled WGS sequence"/>
</dbReference>
<comment type="caution">
    <text evidence="3">The sequence shown here is derived from an EMBL/GenBank/DDBJ whole genome shotgun (WGS) entry which is preliminary data.</text>
</comment>
<dbReference type="AlphaFoldDB" id="A0A8H3E1D6"/>
<feature type="region of interest" description="Disordered" evidence="1">
    <location>
        <begin position="1"/>
        <end position="24"/>
    </location>
</feature>
<evidence type="ECO:0008006" key="5">
    <source>
        <dbReference type="Google" id="ProtNLM"/>
    </source>
</evidence>
<dbReference type="EMBL" id="CAJNJQ010002637">
    <property type="protein sequence ID" value="CAE7181385.1"/>
    <property type="molecule type" value="Genomic_DNA"/>
</dbReference>
<keyword evidence="2" id="KW-1133">Transmembrane helix</keyword>
<protein>
    <recommendedName>
        <fullName evidence="5">Transmembrane protein</fullName>
    </recommendedName>
</protein>
<sequence>MTTRRPSVEAYEYRSPPASSGSSLLPAPDTHVIWSKEDTILPRKPPFSACIATIWVLALHVLLSVGLAIFVLVYVEGHYFNVMKRSPQVKIVEGTRATPFVPMQSDIVTLISAVIAILKYTLTTWAASLGWRIALFLMERRGLARRDLNILLQYGQLSPGAYKNGWSTLVIGALLLSSLAANLSSPLLTGSISWVPSSKLVDNLSLEPISFEGIESGALTALPDDYLNLDYVREGVSLRGAGMATIGWSRRIEKGVLKRVSSSIEALAVNSTVENVTMPYFQVHSLQWIKNADEIPRLRHQGPVAILEEYKPMAPVLVNTLPPGGVVIIPNGTITPWFSDPLNATVKRETVLVMMYHSNLARNMPPGVYTVDEDRGTFAFAWITYSAGVGQCKAYQCVVSSPSTIQNTTSIELEPHQLTYQSMLMVNVIALSLIAQNVSLPSPWNNLNDYIAAVFMRAYSGAWTVLNADVATGYRRSRYIPALPSLLAHVDRNRVFILLSTHWSVIRH</sequence>